<dbReference type="GO" id="GO:0043047">
    <property type="term" value="F:single-stranded telomeric DNA binding"/>
    <property type="evidence" value="ECO:0007669"/>
    <property type="project" value="TreeGrafter"/>
</dbReference>
<evidence type="ECO:0000256" key="6">
    <source>
        <dbReference type="ARBA" id="ARBA00022723"/>
    </source>
</evidence>
<dbReference type="Proteomes" id="UP000271162">
    <property type="component" value="Unassembled WGS sequence"/>
</dbReference>
<dbReference type="GO" id="GO:0030870">
    <property type="term" value="C:Mre11 complex"/>
    <property type="evidence" value="ECO:0007669"/>
    <property type="project" value="TreeGrafter"/>
</dbReference>
<dbReference type="GO" id="GO:0016887">
    <property type="term" value="F:ATP hydrolysis activity"/>
    <property type="evidence" value="ECO:0007669"/>
    <property type="project" value="InterPro"/>
</dbReference>
<keyword evidence="13" id="KW-1185">Reference proteome</keyword>
<evidence type="ECO:0000313" key="13">
    <source>
        <dbReference type="Proteomes" id="UP000271162"/>
    </source>
</evidence>
<dbReference type="GO" id="GO:0051880">
    <property type="term" value="F:G-quadruplex DNA binding"/>
    <property type="evidence" value="ECO:0007669"/>
    <property type="project" value="TreeGrafter"/>
</dbReference>
<dbReference type="GO" id="GO:0003691">
    <property type="term" value="F:double-stranded telomeric DNA binding"/>
    <property type="evidence" value="ECO:0007669"/>
    <property type="project" value="TreeGrafter"/>
</dbReference>
<dbReference type="Gene3D" id="3.40.50.300">
    <property type="entry name" value="P-loop containing nucleotide triphosphate hydrolases"/>
    <property type="match status" value="1"/>
</dbReference>
<evidence type="ECO:0000313" key="12">
    <source>
        <dbReference type="EMBL" id="VDL74130.1"/>
    </source>
</evidence>
<feature type="coiled-coil region" evidence="10">
    <location>
        <begin position="267"/>
        <end position="294"/>
    </location>
</feature>
<name>A0A158QZQ9_NIPBR</name>
<feature type="coiled-coil region" evidence="10">
    <location>
        <begin position="505"/>
        <end position="553"/>
    </location>
</feature>
<evidence type="ECO:0000313" key="14">
    <source>
        <dbReference type="WBParaSite" id="NBR_0001054001-mRNA-1"/>
    </source>
</evidence>
<feature type="domain" description="Rad50/SbcC-type AAA" evidence="11">
    <location>
        <begin position="2"/>
        <end position="247"/>
    </location>
</feature>
<organism evidence="14">
    <name type="scientific">Nippostrongylus brasiliensis</name>
    <name type="common">Rat hookworm</name>
    <dbReference type="NCBI Taxonomy" id="27835"/>
    <lineage>
        <taxon>Eukaryota</taxon>
        <taxon>Metazoa</taxon>
        <taxon>Ecdysozoa</taxon>
        <taxon>Nematoda</taxon>
        <taxon>Chromadorea</taxon>
        <taxon>Rhabditida</taxon>
        <taxon>Rhabditina</taxon>
        <taxon>Rhabditomorpha</taxon>
        <taxon>Strongyloidea</taxon>
        <taxon>Heligmosomidae</taxon>
        <taxon>Nippostrongylus</taxon>
    </lineage>
</organism>
<comment type="similarity">
    <text evidence="4">Belongs to the SMC family. RAD50 subfamily.</text>
</comment>
<dbReference type="GO" id="GO:0046872">
    <property type="term" value="F:metal ion binding"/>
    <property type="evidence" value="ECO:0007669"/>
    <property type="project" value="UniProtKB-KW"/>
</dbReference>
<dbReference type="GO" id="GO:0000794">
    <property type="term" value="C:condensed nuclear chromosome"/>
    <property type="evidence" value="ECO:0007669"/>
    <property type="project" value="TreeGrafter"/>
</dbReference>
<dbReference type="InterPro" id="IPR027417">
    <property type="entry name" value="P-loop_NTPase"/>
</dbReference>
<comment type="cofactor">
    <cofactor evidence="1">
        <name>Zn(2+)</name>
        <dbReference type="ChEBI" id="CHEBI:29105"/>
    </cofactor>
</comment>
<evidence type="ECO:0000256" key="1">
    <source>
        <dbReference type="ARBA" id="ARBA00001947"/>
    </source>
</evidence>
<evidence type="ECO:0000256" key="10">
    <source>
        <dbReference type="SAM" id="Coils"/>
    </source>
</evidence>
<keyword evidence="5" id="KW-0158">Chromosome</keyword>
<dbReference type="PANTHER" id="PTHR18867">
    <property type="entry name" value="RAD50"/>
    <property type="match status" value="1"/>
</dbReference>
<evidence type="ECO:0000256" key="8">
    <source>
        <dbReference type="ARBA" id="ARBA00023242"/>
    </source>
</evidence>
<keyword evidence="8" id="KW-0539">Nucleus</keyword>
<protein>
    <submittedName>
        <fullName evidence="14">DNA repair protein rad-50 (inferred by orthology to a C. elegans protein)</fullName>
    </submittedName>
</protein>
<accession>A0A158QZQ9</accession>
<dbReference type="GO" id="GO:0070192">
    <property type="term" value="P:chromosome organization involved in meiotic cell cycle"/>
    <property type="evidence" value="ECO:0007669"/>
    <property type="project" value="TreeGrafter"/>
</dbReference>
<reference evidence="12 13" key="2">
    <citation type="submission" date="2018-11" db="EMBL/GenBank/DDBJ databases">
        <authorList>
            <consortium name="Pathogen Informatics"/>
        </authorList>
    </citation>
    <scope>NUCLEOTIDE SEQUENCE [LARGE SCALE GENOMIC DNA]</scope>
</reference>
<keyword evidence="10" id="KW-0175">Coiled coil</keyword>
<dbReference type="WBParaSite" id="NBR_0001054001-mRNA-1">
    <property type="protein sequence ID" value="NBR_0001054001-mRNA-1"/>
    <property type="gene ID" value="NBR_0001054001"/>
</dbReference>
<dbReference type="SUPFAM" id="SSF52540">
    <property type="entry name" value="P-loop containing nucleoside triphosphate hydrolases"/>
    <property type="match status" value="1"/>
</dbReference>
<dbReference type="Pfam" id="PF13476">
    <property type="entry name" value="AAA_23"/>
    <property type="match status" value="1"/>
</dbReference>
<feature type="coiled-coil region" evidence="10">
    <location>
        <begin position="324"/>
        <end position="480"/>
    </location>
</feature>
<evidence type="ECO:0000256" key="5">
    <source>
        <dbReference type="ARBA" id="ARBA00022454"/>
    </source>
</evidence>
<evidence type="ECO:0000256" key="3">
    <source>
        <dbReference type="ARBA" id="ARBA00004286"/>
    </source>
</evidence>
<gene>
    <name evidence="12" type="ORF">NBR_LOCUS10541</name>
</gene>
<comment type="catalytic activity">
    <reaction evidence="9">
        <text>ATP + H2O = ADP + phosphate + H(+)</text>
        <dbReference type="Rhea" id="RHEA:13065"/>
        <dbReference type="ChEBI" id="CHEBI:15377"/>
        <dbReference type="ChEBI" id="CHEBI:15378"/>
        <dbReference type="ChEBI" id="CHEBI:30616"/>
        <dbReference type="ChEBI" id="CHEBI:43474"/>
        <dbReference type="ChEBI" id="CHEBI:456216"/>
    </reaction>
</comment>
<dbReference type="GO" id="GO:0000722">
    <property type="term" value="P:telomere maintenance via recombination"/>
    <property type="evidence" value="ECO:0007669"/>
    <property type="project" value="TreeGrafter"/>
</dbReference>
<reference evidence="14" key="1">
    <citation type="submission" date="2016-04" db="UniProtKB">
        <authorList>
            <consortium name="WormBaseParasite"/>
        </authorList>
    </citation>
    <scope>IDENTIFICATION</scope>
</reference>
<keyword evidence="7" id="KW-0862">Zinc</keyword>
<evidence type="ECO:0000256" key="9">
    <source>
        <dbReference type="ARBA" id="ARBA00049360"/>
    </source>
</evidence>
<keyword evidence="6" id="KW-0479">Metal-binding</keyword>
<dbReference type="GO" id="GO:0006302">
    <property type="term" value="P:double-strand break repair"/>
    <property type="evidence" value="ECO:0007669"/>
    <property type="project" value="InterPro"/>
</dbReference>
<comment type="subcellular location">
    <subcellularLocation>
        <location evidence="3">Chromosome</location>
    </subcellularLocation>
    <subcellularLocation>
        <location evidence="2">Nucleus</location>
    </subcellularLocation>
</comment>
<dbReference type="STRING" id="27835.A0A158QZQ9"/>
<dbReference type="AlphaFoldDB" id="A0A158QZQ9"/>
<sequence length="602" mass="68601">MIRGIRSVGSSEEETQVIRFLSPLTIISGPNGSGKTTLIEALNYITTGALPSGKLASFVHSVEASLKPRVDGMVKLQFTDIRGRVCVATKRVNAALSKPVALLLFRNRLPRAMERHCRHLLTMCYRAMETVQAGKLQCKSDEFNIQITSKDGQVHSLSSKVADFQKEIVNLLGVPSAILDNVIFCHQEESTWPLSEPKELKLRFDRIFRLTRFVKALDVMKKLKRDYVEVKRAELRMLKEQLMSIKIDSSTEFQHLEAKRERIRANVEMILKDVAKMVKKKEEAENEMRKAVSMKMVYNELQNDIRDSELELGTAYGLRGPDYVTELRERIAEEENELRNLKSASSTEHEKAQSRLDAAQMELTKWNCELNTASSRIQQRREELEAEERKLKKAQLSQKEMAELSQEIAAVEESLSGLPEMNADRVNAIRSERQKLQKEADVLRERCSEAEQYEDLERDIEKKSAQRDKLREELDGLLVNHEDVLSTVFGKVSKGPWSAAVNEKLKSAEESSHSVEKELKICERDHDRANQGLQQAIQSEQQLVSEVDDLRKKAVERNSAAAIEVSKGIGFLENEICMSTDSEFTLTYSNQIPFSDLIRDLE</sequence>
<evidence type="ECO:0000259" key="11">
    <source>
        <dbReference type="Pfam" id="PF13476"/>
    </source>
</evidence>
<evidence type="ECO:0000256" key="2">
    <source>
        <dbReference type="ARBA" id="ARBA00004123"/>
    </source>
</evidence>
<dbReference type="InterPro" id="IPR038729">
    <property type="entry name" value="Rad50/SbcC_AAA"/>
</dbReference>
<evidence type="ECO:0000256" key="4">
    <source>
        <dbReference type="ARBA" id="ARBA00009439"/>
    </source>
</evidence>
<evidence type="ECO:0000256" key="7">
    <source>
        <dbReference type="ARBA" id="ARBA00022833"/>
    </source>
</evidence>
<dbReference type="EMBL" id="UYSL01020337">
    <property type="protein sequence ID" value="VDL74130.1"/>
    <property type="molecule type" value="Genomic_DNA"/>
</dbReference>
<dbReference type="GO" id="GO:0007004">
    <property type="term" value="P:telomere maintenance via telomerase"/>
    <property type="evidence" value="ECO:0007669"/>
    <property type="project" value="TreeGrafter"/>
</dbReference>
<dbReference type="PANTHER" id="PTHR18867:SF12">
    <property type="entry name" value="DNA REPAIR PROTEIN RAD50"/>
    <property type="match status" value="1"/>
</dbReference>
<proteinExistence type="inferred from homology"/>